<dbReference type="SMART" id="SM00382">
    <property type="entry name" value="AAA"/>
    <property type="match status" value="1"/>
</dbReference>
<keyword evidence="2" id="KW-0813">Transport</keyword>
<sequence length="289" mass="32465">MKTEGGFKLQNIAFMKNVTKEFQGNKVLKNLTFSIEKGEIFGFLGPSGAGKTTIIKLLTSQLVADSGEIKVFGKDVNEHKKDVFKYFGILSDNSGVYDRLSVLDNLMLFAEINGVPKNNVLEILEKIGLSEAIKKEAKKLSKGMKQRLMIARAVIHRPKLLFLDEPTSSLDPGSTLEIHKLLRKLNEEGTTIFLTTHNMEEADKLCDRIAFLNFGEIVDIGSPQTLKLKYVNDDIKVILKGSDKEILLKNNIEGAQKIKDWMEQGRLLTIHSMEPSLEKIFLKITGREL</sequence>
<dbReference type="InterPro" id="IPR017871">
    <property type="entry name" value="ABC_transporter-like_CS"/>
</dbReference>
<dbReference type="KEGG" id="csb:CLSA_c10100"/>
<dbReference type="EMBL" id="CP006721">
    <property type="protein sequence ID" value="AGX42021.1"/>
    <property type="molecule type" value="Genomic_DNA"/>
</dbReference>
<dbReference type="PANTHER" id="PTHR42711">
    <property type="entry name" value="ABC TRANSPORTER ATP-BINDING PROTEIN"/>
    <property type="match status" value="1"/>
</dbReference>
<dbReference type="InterPro" id="IPR027417">
    <property type="entry name" value="P-loop_NTPase"/>
</dbReference>
<evidence type="ECO:0000256" key="5">
    <source>
        <dbReference type="ARBA" id="ARBA00022840"/>
    </source>
</evidence>
<dbReference type="InterPro" id="IPR003593">
    <property type="entry name" value="AAA+_ATPase"/>
</dbReference>
<evidence type="ECO:0000259" key="8">
    <source>
        <dbReference type="PROSITE" id="PS50893"/>
    </source>
</evidence>
<evidence type="ECO:0000256" key="2">
    <source>
        <dbReference type="ARBA" id="ARBA00022448"/>
    </source>
</evidence>
<dbReference type="PROSITE" id="PS00211">
    <property type="entry name" value="ABC_TRANSPORTER_1"/>
    <property type="match status" value="1"/>
</dbReference>
<gene>
    <name evidence="9" type="ORF">CLSA_c10100</name>
</gene>
<dbReference type="InterPro" id="IPR050763">
    <property type="entry name" value="ABC_transporter_ATP-binding"/>
</dbReference>
<dbReference type="EC" id="3.6.3.-" evidence="9"/>
<dbReference type="AlphaFoldDB" id="U5MQS8"/>
<dbReference type="PANTHER" id="PTHR42711:SF13">
    <property type="entry name" value="ABC TRANSPORTER, ATP-BINDING PROTEIN"/>
    <property type="match status" value="1"/>
</dbReference>
<keyword evidence="5 9" id="KW-0067">ATP-binding</keyword>
<feature type="domain" description="ABC transporter" evidence="8">
    <location>
        <begin position="7"/>
        <end position="239"/>
    </location>
</feature>
<evidence type="ECO:0000313" key="10">
    <source>
        <dbReference type="Proteomes" id="UP000017118"/>
    </source>
</evidence>
<keyword evidence="6" id="KW-1278">Translocase</keyword>
<dbReference type="FunFam" id="3.40.50.300:FF:000589">
    <property type="entry name" value="ABC transporter, ATP-binding subunit"/>
    <property type="match status" value="1"/>
</dbReference>
<organism evidence="9 10">
    <name type="scientific">Clostridium saccharobutylicum DSM 13864</name>
    <dbReference type="NCBI Taxonomy" id="1345695"/>
    <lineage>
        <taxon>Bacteria</taxon>
        <taxon>Bacillati</taxon>
        <taxon>Bacillota</taxon>
        <taxon>Clostridia</taxon>
        <taxon>Eubacteriales</taxon>
        <taxon>Clostridiaceae</taxon>
        <taxon>Clostridium</taxon>
    </lineage>
</organism>
<reference evidence="9 10" key="1">
    <citation type="journal article" date="2013" name="Genome Announc.">
        <title>Complete Genome Sequence of the Solvent Producer Clostridium saccharobutylicum NCP262 (DSM 13864).</title>
        <authorList>
            <person name="Poehlein A."/>
            <person name="Hartwich K."/>
            <person name="Krabben P."/>
            <person name="Ehrenreich A."/>
            <person name="Liebl W."/>
            <person name="Durre P."/>
            <person name="Gottschalk G."/>
            <person name="Daniel R."/>
        </authorList>
    </citation>
    <scope>NUCLEOTIDE SEQUENCE [LARGE SCALE GENOMIC DNA]</scope>
    <source>
        <strain evidence="9">DSM 13864</strain>
    </source>
</reference>
<accession>U5MQS8</accession>
<dbReference type="GO" id="GO:0005886">
    <property type="term" value="C:plasma membrane"/>
    <property type="evidence" value="ECO:0007669"/>
    <property type="project" value="UniProtKB-SubCell"/>
</dbReference>
<evidence type="ECO:0000256" key="7">
    <source>
        <dbReference type="ARBA" id="ARBA00023136"/>
    </source>
</evidence>
<name>U5MQS8_CLOSA</name>
<keyword evidence="10" id="KW-1185">Reference proteome</keyword>
<evidence type="ECO:0000256" key="6">
    <source>
        <dbReference type="ARBA" id="ARBA00022967"/>
    </source>
</evidence>
<keyword evidence="4" id="KW-0547">Nucleotide-binding</keyword>
<dbReference type="SUPFAM" id="SSF52540">
    <property type="entry name" value="P-loop containing nucleoside triphosphate hydrolases"/>
    <property type="match status" value="1"/>
</dbReference>
<dbReference type="GeneID" id="55473529"/>
<evidence type="ECO:0000256" key="1">
    <source>
        <dbReference type="ARBA" id="ARBA00004236"/>
    </source>
</evidence>
<dbReference type="RefSeq" id="WP_022744305.1">
    <property type="nucleotide sequence ID" value="NC_022571.1"/>
</dbReference>
<evidence type="ECO:0000256" key="4">
    <source>
        <dbReference type="ARBA" id="ARBA00022741"/>
    </source>
</evidence>
<dbReference type="GO" id="GO:0005524">
    <property type="term" value="F:ATP binding"/>
    <property type="evidence" value="ECO:0007669"/>
    <property type="project" value="UniProtKB-KW"/>
</dbReference>
<dbReference type="CDD" id="cd03230">
    <property type="entry name" value="ABC_DR_subfamily_A"/>
    <property type="match status" value="1"/>
</dbReference>
<evidence type="ECO:0000313" key="9">
    <source>
        <dbReference type="EMBL" id="AGX42021.1"/>
    </source>
</evidence>
<dbReference type="PROSITE" id="PS50893">
    <property type="entry name" value="ABC_TRANSPORTER_2"/>
    <property type="match status" value="1"/>
</dbReference>
<evidence type="ECO:0000256" key="3">
    <source>
        <dbReference type="ARBA" id="ARBA00022475"/>
    </source>
</evidence>
<dbReference type="Pfam" id="PF00005">
    <property type="entry name" value="ABC_tran"/>
    <property type="match status" value="1"/>
</dbReference>
<keyword evidence="9" id="KW-0378">Hydrolase</keyword>
<dbReference type="InterPro" id="IPR003439">
    <property type="entry name" value="ABC_transporter-like_ATP-bd"/>
</dbReference>
<keyword evidence="7" id="KW-0472">Membrane</keyword>
<dbReference type="Proteomes" id="UP000017118">
    <property type="component" value="Chromosome"/>
</dbReference>
<dbReference type="PATRIC" id="fig|1345695.3.peg.957"/>
<keyword evidence="3" id="KW-1003">Cell membrane</keyword>
<comment type="subcellular location">
    <subcellularLocation>
        <location evidence="1">Cell membrane</location>
    </subcellularLocation>
</comment>
<proteinExistence type="predicted"/>
<dbReference type="Gene3D" id="3.40.50.300">
    <property type="entry name" value="P-loop containing nucleotide triphosphate hydrolases"/>
    <property type="match status" value="1"/>
</dbReference>
<dbReference type="HOGENOM" id="CLU_000604_1_2_9"/>
<protein>
    <submittedName>
        <fullName evidence="9">Fluoroquinolones export ATP-binding protein</fullName>
        <ecNumber evidence="9">3.6.3.-</ecNumber>
    </submittedName>
</protein>
<dbReference type="eggNOG" id="COG1131">
    <property type="taxonomic scope" value="Bacteria"/>
</dbReference>
<dbReference type="GO" id="GO:0016887">
    <property type="term" value="F:ATP hydrolysis activity"/>
    <property type="evidence" value="ECO:0007669"/>
    <property type="project" value="InterPro"/>
</dbReference>